<accession>A0A2A9PBM7</accession>
<evidence type="ECO:0000313" key="4">
    <source>
        <dbReference type="Proteomes" id="UP000037136"/>
    </source>
</evidence>
<dbReference type="GO" id="GO:0016491">
    <property type="term" value="F:oxidoreductase activity"/>
    <property type="evidence" value="ECO:0007669"/>
    <property type="project" value="UniProtKB-KW"/>
</dbReference>
<dbReference type="Proteomes" id="UP000037136">
    <property type="component" value="Unassembled WGS sequence"/>
</dbReference>
<keyword evidence="4" id="KW-1185">Reference proteome</keyword>
<dbReference type="PANTHER" id="PTHR43827">
    <property type="entry name" value="2,5-DIKETO-D-GLUCONIC ACID REDUCTASE"/>
    <property type="match status" value="1"/>
</dbReference>
<gene>
    <name evidence="3" type="ORF">XA68_13708</name>
</gene>
<name>A0A2A9PBM7_OPHUN</name>
<evidence type="ECO:0000256" key="1">
    <source>
        <dbReference type="ARBA" id="ARBA00023002"/>
    </source>
</evidence>
<reference evidence="3 4" key="1">
    <citation type="journal article" date="2015" name="BMC Genomics">
        <title>Gene expression during zombie ant biting behavior reflects the complexity underlying fungal parasitic behavioral manipulation.</title>
        <authorList>
            <person name="de Bekker C."/>
            <person name="Ohm R.A."/>
            <person name="Loreto R.G."/>
            <person name="Sebastian A."/>
            <person name="Albert I."/>
            <person name="Merrow M."/>
            <person name="Brachmann A."/>
            <person name="Hughes D.P."/>
        </authorList>
    </citation>
    <scope>NUCLEOTIDE SEQUENCE [LARGE SCALE GENOMIC DNA]</scope>
    <source>
        <strain evidence="3 4">SC16a</strain>
    </source>
</reference>
<dbReference type="PANTHER" id="PTHR43827:SF8">
    <property type="entry name" value="ALDO_KETO REDUCTASE FAMILY PROTEIN"/>
    <property type="match status" value="1"/>
</dbReference>
<comment type="caution">
    <text evidence="3">The sequence shown here is derived from an EMBL/GenBank/DDBJ whole genome shotgun (WGS) entry which is preliminary data.</text>
</comment>
<reference evidence="3 4" key="2">
    <citation type="journal article" date="2017" name="Sci. Rep.">
        <title>Ant-infecting Ophiocordyceps genomes reveal a high diversity of potential behavioral manipulation genes and a possible major role for enterotoxins.</title>
        <authorList>
            <person name="de Bekker C."/>
            <person name="Ohm R.A."/>
            <person name="Evans H.C."/>
            <person name="Brachmann A."/>
            <person name="Hughes D.P."/>
        </authorList>
    </citation>
    <scope>NUCLEOTIDE SEQUENCE [LARGE SCALE GENOMIC DNA]</scope>
    <source>
        <strain evidence="3 4">SC16a</strain>
    </source>
</reference>
<dbReference type="STRING" id="268505.A0A2A9PBM7"/>
<dbReference type="EMBL" id="LAZP02000294">
    <property type="protein sequence ID" value="PFH58411.1"/>
    <property type="molecule type" value="Genomic_DNA"/>
</dbReference>
<keyword evidence="1" id="KW-0560">Oxidoreductase</keyword>
<dbReference type="Gene3D" id="3.20.20.100">
    <property type="entry name" value="NADP-dependent oxidoreductase domain"/>
    <property type="match status" value="1"/>
</dbReference>
<dbReference type="InterPro" id="IPR036812">
    <property type="entry name" value="NAD(P)_OxRdtase_dom_sf"/>
</dbReference>
<dbReference type="AlphaFoldDB" id="A0A2A9PBM7"/>
<organism evidence="3 4">
    <name type="scientific">Ophiocordyceps unilateralis</name>
    <name type="common">Zombie-ant fungus</name>
    <name type="synonym">Torrubia unilateralis</name>
    <dbReference type="NCBI Taxonomy" id="268505"/>
    <lineage>
        <taxon>Eukaryota</taxon>
        <taxon>Fungi</taxon>
        <taxon>Dikarya</taxon>
        <taxon>Ascomycota</taxon>
        <taxon>Pezizomycotina</taxon>
        <taxon>Sordariomycetes</taxon>
        <taxon>Hypocreomycetidae</taxon>
        <taxon>Hypocreales</taxon>
        <taxon>Ophiocordycipitaceae</taxon>
        <taxon>Ophiocordyceps</taxon>
    </lineage>
</organism>
<evidence type="ECO:0000259" key="2">
    <source>
        <dbReference type="Pfam" id="PF00248"/>
    </source>
</evidence>
<protein>
    <recommendedName>
        <fullName evidence="2">NADP-dependent oxidoreductase domain-containing protein</fullName>
    </recommendedName>
</protein>
<evidence type="ECO:0000313" key="3">
    <source>
        <dbReference type="EMBL" id="PFH58411.1"/>
    </source>
</evidence>
<dbReference type="OrthoDB" id="5357513at2759"/>
<dbReference type="Pfam" id="PF00248">
    <property type="entry name" value="Aldo_ket_red"/>
    <property type="match status" value="1"/>
</dbReference>
<dbReference type="InterPro" id="IPR023210">
    <property type="entry name" value="NADP_OxRdtase_dom"/>
</dbReference>
<proteinExistence type="predicted"/>
<dbReference type="SUPFAM" id="SSF51430">
    <property type="entry name" value="NAD(P)-linked oxidoreductase"/>
    <property type="match status" value="1"/>
</dbReference>
<sequence length="292" mass="33277">MAEVTSIKLIYGTAWKKDRTAELVYKALRCGFRAIDSATNPQHYNESGAGDGVRMAVAEGVVERQDLFIQTKFMAPEDQRVRTSWDDSDPLEDMVHQSVRSSLQNFTIVGEEPYLDSVLLHSPMRTMYHTVVVWKELEKYVPNRVRRLGICNADVETVNTLHGHMDVDPFFVQNPFQYDRDFDIEMRRFCCDRGMLFQSFWTLTANEHIAQKPIVAHVAQMAGVQLIPAYFSLVMSLGNIAILDGTTREVSMKSDLEGVDKVRDWALGQGATEWQAAVEVFRAMLEEDDLRS</sequence>
<feature type="domain" description="NADP-dependent oxidoreductase" evidence="2">
    <location>
        <begin position="15"/>
        <end position="197"/>
    </location>
</feature>
<dbReference type="InterPro" id="IPR020471">
    <property type="entry name" value="AKR"/>
</dbReference>